<reference evidence="9 10" key="1">
    <citation type="submission" date="2020-04" db="EMBL/GenBank/DDBJ databases">
        <title>Flammeovirgaceae bacterium KN852 isolated from deep sea.</title>
        <authorList>
            <person name="Zhang D.-C."/>
        </authorList>
    </citation>
    <scope>NUCLEOTIDE SEQUENCE [LARGE SCALE GENOMIC DNA]</scope>
    <source>
        <strain evidence="9 10">KN852</strain>
    </source>
</reference>
<feature type="domain" description="Histidine kinase" evidence="6">
    <location>
        <begin position="293"/>
        <end position="504"/>
    </location>
</feature>
<dbReference type="InterPro" id="IPR000700">
    <property type="entry name" value="PAS-assoc_C"/>
</dbReference>
<dbReference type="InterPro" id="IPR003594">
    <property type="entry name" value="HATPase_dom"/>
</dbReference>
<accession>A0A848J5J0</accession>
<dbReference type="Gene3D" id="1.10.287.130">
    <property type="match status" value="1"/>
</dbReference>
<dbReference type="AlphaFoldDB" id="A0A848J5J0"/>
<keyword evidence="4" id="KW-0808">Transferase</keyword>
<evidence type="ECO:0000256" key="5">
    <source>
        <dbReference type="ARBA" id="ARBA00022777"/>
    </source>
</evidence>
<gene>
    <name evidence="9" type="ORF">HH304_14570</name>
</gene>
<evidence type="ECO:0000313" key="9">
    <source>
        <dbReference type="EMBL" id="NMM49629.1"/>
    </source>
</evidence>
<dbReference type="SMART" id="SM00387">
    <property type="entry name" value="HATPase_c"/>
    <property type="match status" value="1"/>
</dbReference>
<evidence type="ECO:0000256" key="4">
    <source>
        <dbReference type="ARBA" id="ARBA00022679"/>
    </source>
</evidence>
<dbReference type="InterPro" id="IPR036097">
    <property type="entry name" value="HisK_dim/P_sf"/>
</dbReference>
<keyword evidence="3" id="KW-0597">Phosphoprotein</keyword>
<dbReference type="Pfam" id="PF08447">
    <property type="entry name" value="PAS_3"/>
    <property type="match status" value="1"/>
</dbReference>
<feature type="domain" description="PAC" evidence="8">
    <location>
        <begin position="110"/>
        <end position="162"/>
    </location>
</feature>
<dbReference type="Pfam" id="PF00512">
    <property type="entry name" value="HisKA"/>
    <property type="match status" value="1"/>
</dbReference>
<dbReference type="Pfam" id="PF02518">
    <property type="entry name" value="HATPase_c"/>
    <property type="match status" value="1"/>
</dbReference>
<dbReference type="PROSITE" id="PS50113">
    <property type="entry name" value="PAC"/>
    <property type="match status" value="1"/>
</dbReference>
<evidence type="ECO:0000256" key="3">
    <source>
        <dbReference type="ARBA" id="ARBA00022553"/>
    </source>
</evidence>
<dbReference type="EMBL" id="JABBNU010000009">
    <property type="protein sequence ID" value="NMM49629.1"/>
    <property type="molecule type" value="Genomic_DNA"/>
</dbReference>
<dbReference type="Gene3D" id="3.30.450.20">
    <property type="entry name" value="PAS domain"/>
    <property type="match status" value="2"/>
</dbReference>
<dbReference type="CDD" id="cd00082">
    <property type="entry name" value="HisKA"/>
    <property type="match status" value="1"/>
</dbReference>
<evidence type="ECO:0000256" key="2">
    <source>
        <dbReference type="ARBA" id="ARBA00012438"/>
    </source>
</evidence>
<sequence length="508" mass="58901">MKNRVNPGIEDKISRARMVLIEGDPEIASQNKELFLMRKIISGTYEGLWLFDVKDEKVYVNDQWIKMMGYEVNEVDLNMNLWMDWVHEEDKGIAIRSFMEKLENVEPSEFYQIFRLKHKAGNYCYIRSRANFLYDEEGNLEYIVGTHKDVSEEIKAKKELEEAKEKYYILYQNSQVVTVITEASTGKILEANRRFYQLTGADKDSDEVYIQNFYHSPEDRKRFLEKLYRDGRVEDFELEIRTVWGGKLYGLVSATLNKDKDRLDAVISDITELKKSMIELEQVNYELDRFVYHASHDLRSPLKSVLGLVNLLRKDEDPEIQAKCVDEIENSVKRLDDLVGDLLHISRNSRLDIKKERIHLQVEVNQAIAVYGAIENMKNLQVFSHIREIEPFYSDPPRVRIVLNNIISNALKYRRDIPDSYIRITAVVTEKEAVITIEDNGEGIPENKIDGIFDMFSRATEKSSGSGLGLYLVDTTIDKLNGTIEVESEEGKGTTFKVVIPNHYSDSI</sequence>
<dbReference type="SUPFAM" id="SSF55874">
    <property type="entry name" value="ATPase domain of HSP90 chaperone/DNA topoisomerase II/histidine kinase"/>
    <property type="match status" value="1"/>
</dbReference>
<proteinExistence type="predicted"/>
<organism evidence="9 10">
    <name type="scientific">Marinigracilibium pacificum</name>
    <dbReference type="NCBI Taxonomy" id="2729599"/>
    <lineage>
        <taxon>Bacteria</taxon>
        <taxon>Pseudomonadati</taxon>
        <taxon>Bacteroidota</taxon>
        <taxon>Cytophagia</taxon>
        <taxon>Cytophagales</taxon>
        <taxon>Flammeovirgaceae</taxon>
        <taxon>Marinigracilibium</taxon>
    </lineage>
</organism>
<keyword evidence="5" id="KW-0418">Kinase</keyword>
<dbReference type="InterPro" id="IPR004358">
    <property type="entry name" value="Sig_transdc_His_kin-like_C"/>
</dbReference>
<dbReference type="InterPro" id="IPR001610">
    <property type="entry name" value="PAC"/>
</dbReference>
<dbReference type="InterPro" id="IPR036890">
    <property type="entry name" value="HATPase_C_sf"/>
</dbReference>
<dbReference type="CDD" id="cd00130">
    <property type="entry name" value="PAS"/>
    <property type="match status" value="1"/>
</dbReference>
<dbReference type="SMART" id="SM00388">
    <property type="entry name" value="HisKA"/>
    <property type="match status" value="1"/>
</dbReference>
<dbReference type="RefSeq" id="WP_169682929.1">
    <property type="nucleotide sequence ID" value="NZ_JABBNU010000009.1"/>
</dbReference>
<dbReference type="EC" id="2.7.13.3" evidence="2"/>
<evidence type="ECO:0000259" key="8">
    <source>
        <dbReference type="PROSITE" id="PS50113"/>
    </source>
</evidence>
<evidence type="ECO:0000259" key="6">
    <source>
        <dbReference type="PROSITE" id="PS50109"/>
    </source>
</evidence>
<dbReference type="NCBIfam" id="TIGR00229">
    <property type="entry name" value="sensory_box"/>
    <property type="match status" value="1"/>
</dbReference>
<name>A0A848J5J0_9BACT</name>
<comment type="catalytic activity">
    <reaction evidence="1">
        <text>ATP + protein L-histidine = ADP + protein N-phospho-L-histidine.</text>
        <dbReference type="EC" id="2.7.13.3"/>
    </reaction>
</comment>
<dbReference type="InterPro" id="IPR013655">
    <property type="entry name" value="PAS_fold_3"/>
</dbReference>
<comment type="caution">
    <text evidence="9">The sequence shown here is derived from an EMBL/GenBank/DDBJ whole genome shotgun (WGS) entry which is preliminary data.</text>
</comment>
<dbReference type="PROSITE" id="PS50112">
    <property type="entry name" value="PAS"/>
    <property type="match status" value="1"/>
</dbReference>
<dbReference type="Pfam" id="PF13426">
    <property type="entry name" value="PAS_9"/>
    <property type="match status" value="1"/>
</dbReference>
<dbReference type="GO" id="GO:0000155">
    <property type="term" value="F:phosphorelay sensor kinase activity"/>
    <property type="evidence" value="ECO:0007669"/>
    <property type="project" value="InterPro"/>
</dbReference>
<dbReference type="CDD" id="cd00075">
    <property type="entry name" value="HATPase"/>
    <property type="match status" value="1"/>
</dbReference>
<evidence type="ECO:0000259" key="7">
    <source>
        <dbReference type="PROSITE" id="PS50112"/>
    </source>
</evidence>
<dbReference type="Proteomes" id="UP000559010">
    <property type="component" value="Unassembled WGS sequence"/>
</dbReference>
<dbReference type="PRINTS" id="PR00344">
    <property type="entry name" value="BCTRLSENSOR"/>
</dbReference>
<dbReference type="Gene3D" id="3.30.565.10">
    <property type="entry name" value="Histidine kinase-like ATPase, C-terminal domain"/>
    <property type="match status" value="1"/>
</dbReference>
<dbReference type="SUPFAM" id="SSF47384">
    <property type="entry name" value="Homodimeric domain of signal transducing histidine kinase"/>
    <property type="match status" value="1"/>
</dbReference>
<dbReference type="PROSITE" id="PS50109">
    <property type="entry name" value="HIS_KIN"/>
    <property type="match status" value="1"/>
</dbReference>
<keyword evidence="10" id="KW-1185">Reference proteome</keyword>
<evidence type="ECO:0000313" key="10">
    <source>
        <dbReference type="Proteomes" id="UP000559010"/>
    </source>
</evidence>
<evidence type="ECO:0000256" key="1">
    <source>
        <dbReference type="ARBA" id="ARBA00000085"/>
    </source>
</evidence>
<protein>
    <recommendedName>
        <fullName evidence="2">histidine kinase</fullName>
        <ecNumber evidence="2">2.7.13.3</ecNumber>
    </recommendedName>
</protein>
<dbReference type="InterPro" id="IPR000014">
    <property type="entry name" value="PAS"/>
</dbReference>
<dbReference type="InterPro" id="IPR035965">
    <property type="entry name" value="PAS-like_dom_sf"/>
</dbReference>
<dbReference type="InterPro" id="IPR005467">
    <property type="entry name" value="His_kinase_dom"/>
</dbReference>
<dbReference type="PANTHER" id="PTHR43304:SF1">
    <property type="entry name" value="PAC DOMAIN-CONTAINING PROTEIN"/>
    <property type="match status" value="1"/>
</dbReference>
<feature type="domain" description="PAS" evidence="7">
    <location>
        <begin position="33"/>
        <end position="105"/>
    </location>
</feature>
<dbReference type="PANTHER" id="PTHR43304">
    <property type="entry name" value="PHYTOCHROME-LIKE PROTEIN CPH1"/>
    <property type="match status" value="1"/>
</dbReference>
<dbReference type="InterPro" id="IPR052162">
    <property type="entry name" value="Sensor_kinase/Photoreceptor"/>
</dbReference>
<dbReference type="SUPFAM" id="SSF55785">
    <property type="entry name" value="PYP-like sensor domain (PAS domain)"/>
    <property type="match status" value="2"/>
</dbReference>
<dbReference type="InterPro" id="IPR003661">
    <property type="entry name" value="HisK_dim/P_dom"/>
</dbReference>
<dbReference type="SMART" id="SM00086">
    <property type="entry name" value="PAC"/>
    <property type="match status" value="2"/>
</dbReference>